<evidence type="ECO:0000313" key="2">
    <source>
        <dbReference type="Proteomes" id="UP000887159"/>
    </source>
</evidence>
<accession>A0A8X6SSR8</accession>
<dbReference type="Proteomes" id="UP000887159">
    <property type="component" value="Unassembled WGS sequence"/>
</dbReference>
<proteinExistence type="predicted"/>
<reference evidence="1" key="1">
    <citation type="submission" date="2020-08" db="EMBL/GenBank/DDBJ databases">
        <title>Multicomponent nature underlies the extraordinary mechanical properties of spider dragline silk.</title>
        <authorList>
            <person name="Kono N."/>
            <person name="Nakamura H."/>
            <person name="Mori M."/>
            <person name="Yoshida Y."/>
            <person name="Ohtoshi R."/>
            <person name="Malay A.D."/>
            <person name="Moran D.A.P."/>
            <person name="Tomita M."/>
            <person name="Numata K."/>
            <person name="Arakawa K."/>
        </authorList>
    </citation>
    <scope>NUCLEOTIDE SEQUENCE</scope>
</reference>
<evidence type="ECO:0000313" key="1">
    <source>
        <dbReference type="EMBL" id="GFY18836.1"/>
    </source>
</evidence>
<protein>
    <submittedName>
        <fullName evidence="1">Uncharacterized protein</fullName>
    </submittedName>
</protein>
<organism evidence="1 2">
    <name type="scientific">Trichonephila clavipes</name>
    <name type="common">Golden silk orbweaver</name>
    <name type="synonym">Nephila clavipes</name>
    <dbReference type="NCBI Taxonomy" id="2585209"/>
    <lineage>
        <taxon>Eukaryota</taxon>
        <taxon>Metazoa</taxon>
        <taxon>Ecdysozoa</taxon>
        <taxon>Arthropoda</taxon>
        <taxon>Chelicerata</taxon>
        <taxon>Arachnida</taxon>
        <taxon>Araneae</taxon>
        <taxon>Araneomorphae</taxon>
        <taxon>Entelegynae</taxon>
        <taxon>Araneoidea</taxon>
        <taxon>Nephilidae</taxon>
        <taxon>Trichonephila</taxon>
    </lineage>
</organism>
<dbReference type="EMBL" id="BMAU01021350">
    <property type="protein sequence ID" value="GFY18836.1"/>
    <property type="molecule type" value="Genomic_DNA"/>
</dbReference>
<gene>
    <name evidence="1" type="ORF">TNCV_3875241</name>
</gene>
<keyword evidence="2" id="KW-1185">Reference proteome</keyword>
<dbReference type="AlphaFoldDB" id="A0A8X6SSR8"/>
<comment type="caution">
    <text evidence="1">The sequence shown here is derived from an EMBL/GenBank/DDBJ whole genome shotgun (WGS) entry which is preliminary data.</text>
</comment>
<sequence length="87" mass="9931">MVDRVSGPLRPEQESNYELFNCNKFSIRYRLKLPQRLALVLPSGGSSRRGFRAHSFRRLGLVESSVVIFRHYLPEPGLGNLRACCLP</sequence>
<name>A0A8X6SSR8_TRICX</name>